<feature type="compositionally biased region" description="Pro residues" evidence="1">
    <location>
        <begin position="463"/>
        <end position="475"/>
    </location>
</feature>
<feature type="region of interest" description="Disordered" evidence="1">
    <location>
        <begin position="32"/>
        <end position="58"/>
    </location>
</feature>
<feature type="compositionally biased region" description="Polar residues" evidence="1">
    <location>
        <begin position="384"/>
        <end position="394"/>
    </location>
</feature>
<feature type="compositionally biased region" description="Basic and acidic residues" evidence="1">
    <location>
        <begin position="523"/>
        <end position="533"/>
    </location>
</feature>
<dbReference type="EMBL" id="JAUIQD010000001">
    <property type="protein sequence ID" value="KAK3362652.1"/>
    <property type="molecule type" value="Genomic_DNA"/>
</dbReference>
<comment type="caution">
    <text evidence="2">The sequence shown here is derived from an EMBL/GenBank/DDBJ whole genome shotgun (WGS) entry which is preliminary data.</text>
</comment>
<feature type="compositionally biased region" description="Polar residues" evidence="1">
    <location>
        <begin position="323"/>
        <end position="338"/>
    </location>
</feature>
<organism evidence="2 3">
    <name type="scientific">Lasiosphaeria hispida</name>
    <dbReference type="NCBI Taxonomy" id="260671"/>
    <lineage>
        <taxon>Eukaryota</taxon>
        <taxon>Fungi</taxon>
        <taxon>Dikarya</taxon>
        <taxon>Ascomycota</taxon>
        <taxon>Pezizomycotina</taxon>
        <taxon>Sordariomycetes</taxon>
        <taxon>Sordariomycetidae</taxon>
        <taxon>Sordariales</taxon>
        <taxon>Lasiosphaeriaceae</taxon>
        <taxon>Lasiosphaeria</taxon>
    </lineage>
</organism>
<dbReference type="Proteomes" id="UP001275084">
    <property type="component" value="Unassembled WGS sequence"/>
</dbReference>
<feature type="compositionally biased region" description="Polar residues" evidence="1">
    <location>
        <begin position="550"/>
        <end position="569"/>
    </location>
</feature>
<feature type="compositionally biased region" description="Basic and acidic residues" evidence="1">
    <location>
        <begin position="32"/>
        <end position="50"/>
    </location>
</feature>
<protein>
    <submittedName>
        <fullName evidence="2">Uncharacterized protein</fullName>
    </submittedName>
</protein>
<evidence type="ECO:0000256" key="1">
    <source>
        <dbReference type="SAM" id="MobiDB-lite"/>
    </source>
</evidence>
<feature type="compositionally biased region" description="Pro residues" evidence="1">
    <location>
        <begin position="615"/>
        <end position="624"/>
    </location>
</feature>
<dbReference type="AlphaFoldDB" id="A0AAJ0HU13"/>
<feature type="region of interest" description="Disordered" evidence="1">
    <location>
        <begin position="379"/>
        <end position="679"/>
    </location>
</feature>
<feature type="compositionally biased region" description="Basic and acidic residues" evidence="1">
    <location>
        <begin position="479"/>
        <end position="498"/>
    </location>
</feature>
<name>A0AAJ0HU13_9PEZI</name>
<evidence type="ECO:0000313" key="2">
    <source>
        <dbReference type="EMBL" id="KAK3362652.1"/>
    </source>
</evidence>
<feature type="compositionally biased region" description="Acidic residues" evidence="1">
    <location>
        <begin position="405"/>
        <end position="422"/>
    </location>
</feature>
<feature type="compositionally biased region" description="Polar residues" evidence="1">
    <location>
        <begin position="645"/>
        <end position="671"/>
    </location>
</feature>
<sequence length="756" mass="84903">MTSTTTHPPPICSDENFPILLLPGDAAERDRAALGRGLDLEVDTRKKPDESPAPAPEHPITAMQDAFAESLIEATHGAKTPKPKLRTGDAKARREELLDQQKTDGPPVELWRHRPGQVNHELRRLMAQISFGVYLLLNGMANSQILVVSILQGHIDEVDEFLETTLEDIGLATKDLKDRVEHLKLPMDNMEVFERMLEDRNFRVQILEGNQKIEHIVARTQIALHQIIEDLAEGVSSTREFSIYLAEQQHGQWRRDRPDVIDIFDAMKGNTDGWFNAFIDLQAKASTLNGLIAKLNGMVSEMERKAGEVSRRTRFSVEPCSSPRHSPQASNASSVTTPPASPIFKISNAPPRLSLRLSSINQMHSPELSFFDIQTKRESVMSLRPQQPQQSPAQETPPREISVHEEEEDGNEGEEEEEEDGELAPPARNPRRLSGRPPPREDPAVENEDDAGLYILQPRTYTPLPPSPLPSPLPSPFIVDRRPPRLEDRPGTRGESLKPRPRMVEQAQLQPSKPKLVAIGARPEPRPVRRQDTNPEVTVTPEPRSELEVQPQQRTSLRQRVSLKTTPPESIQVPPPNVELRRPMYHSPRTYQAPDSAYGSDMERPPIPSVASMDPPIPDFPAPARPGLIPSPHSDQQFFRPVQASPHSPLQQRPHTSGTVSTSRFPNQQAPPRNIPSAMGMSMLSNVTTMTHETGSSQTLKKKRSAFGWLKKAFSLDDEERAAFEQKKREQGRNLYYDQKSPKFLDGKRVQSRQAF</sequence>
<accession>A0AAJ0HU13</accession>
<gene>
    <name evidence="2" type="ORF">B0T25DRAFT_586866</name>
</gene>
<proteinExistence type="predicted"/>
<reference evidence="2" key="1">
    <citation type="journal article" date="2023" name="Mol. Phylogenet. Evol.">
        <title>Genome-scale phylogeny and comparative genomics of the fungal order Sordariales.</title>
        <authorList>
            <person name="Hensen N."/>
            <person name="Bonometti L."/>
            <person name="Westerberg I."/>
            <person name="Brannstrom I.O."/>
            <person name="Guillou S."/>
            <person name="Cros-Aarteil S."/>
            <person name="Calhoun S."/>
            <person name="Haridas S."/>
            <person name="Kuo A."/>
            <person name="Mondo S."/>
            <person name="Pangilinan J."/>
            <person name="Riley R."/>
            <person name="LaButti K."/>
            <person name="Andreopoulos B."/>
            <person name="Lipzen A."/>
            <person name="Chen C."/>
            <person name="Yan M."/>
            <person name="Daum C."/>
            <person name="Ng V."/>
            <person name="Clum A."/>
            <person name="Steindorff A."/>
            <person name="Ohm R.A."/>
            <person name="Martin F."/>
            <person name="Silar P."/>
            <person name="Natvig D.O."/>
            <person name="Lalanne C."/>
            <person name="Gautier V."/>
            <person name="Ament-Velasquez S.L."/>
            <person name="Kruys A."/>
            <person name="Hutchinson M.I."/>
            <person name="Powell A.J."/>
            <person name="Barry K."/>
            <person name="Miller A.N."/>
            <person name="Grigoriev I.V."/>
            <person name="Debuchy R."/>
            <person name="Gladieux P."/>
            <person name="Hiltunen Thoren M."/>
            <person name="Johannesson H."/>
        </authorList>
    </citation>
    <scope>NUCLEOTIDE SEQUENCE</scope>
    <source>
        <strain evidence="2">CBS 955.72</strain>
    </source>
</reference>
<keyword evidence="3" id="KW-1185">Reference proteome</keyword>
<evidence type="ECO:0000313" key="3">
    <source>
        <dbReference type="Proteomes" id="UP001275084"/>
    </source>
</evidence>
<feature type="region of interest" description="Disordered" evidence="1">
    <location>
        <begin position="304"/>
        <end position="347"/>
    </location>
</feature>
<reference evidence="2" key="2">
    <citation type="submission" date="2023-06" db="EMBL/GenBank/DDBJ databases">
        <authorList>
            <consortium name="Lawrence Berkeley National Laboratory"/>
            <person name="Haridas S."/>
            <person name="Hensen N."/>
            <person name="Bonometti L."/>
            <person name="Westerberg I."/>
            <person name="Brannstrom I.O."/>
            <person name="Guillou S."/>
            <person name="Cros-Aarteil S."/>
            <person name="Calhoun S."/>
            <person name="Kuo A."/>
            <person name="Mondo S."/>
            <person name="Pangilinan J."/>
            <person name="Riley R."/>
            <person name="Labutti K."/>
            <person name="Andreopoulos B."/>
            <person name="Lipzen A."/>
            <person name="Chen C."/>
            <person name="Yanf M."/>
            <person name="Daum C."/>
            <person name="Ng V."/>
            <person name="Clum A."/>
            <person name="Steindorff A."/>
            <person name="Ohm R."/>
            <person name="Martin F."/>
            <person name="Silar P."/>
            <person name="Natvig D."/>
            <person name="Lalanne C."/>
            <person name="Gautier V."/>
            <person name="Ament-Velasquez S.L."/>
            <person name="Kruys A."/>
            <person name="Hutchinson M.I."/>
            <person name="Powell A.J."/>
            <person name="Barry K."/>
            <person name="Miller A.N."/>
            <person name="Grigoriev I.V."/>
            <person name="Debuchy R."/>
            <person name="Gladieux P."/>
            <person name="Thoren M.H."/>
            <person name="Johannesson H."/>
        </authorList>
    </citation>
    <scope>NUCLEOTIDE SEQUENCE</scope>
    <source>
        <strain evidence="2">CBS 955.72</strain>
    </source>
</reference>